<dbReference type="InterPro" id="IPR000182">
    <property type="entry name" value="GNAT_dom"/>
</dbReference>
<reference evidence="2" key="2">
    <citation type="journal article" date="2023" name="IMA Fungus">
        <title>Comparative genomic study of the Penicillium genus elucidates a diverse pangenome and 15 lateral gene transfer events.</title>
        <authorList>
            <person name="Petersen C."/>
            <person name="Sorensen T."/>
            <person name="Nielsen M.R."/>
            <person name="Sondergaard T.E."/>
            <person name="Sorensen J.L."/>
            <person name="Fitzpatrick D.A."/>
            <person name="Frisvad J.C."/>
            <person name="Nielsen K.L."/>
        </authorList>
    </citation>
    <scope>NUCLEOTIDE SEQUENCE</scope>
    <source>
        <strain evidence="2">IBT 22155</strain>
    </source>
</reference>
<dbReference type="CDD" id="cd04301">
    <property type="entry name" value="NAT_SF"/>
    <property type="match status" value="1"/>
</dbReference>
<dbReference type="Proteomes" id="UP001149079">
    <property type="component" value="Unassembled WGS sequence"/>
</dbReference>
<dbReference type="OrthoDB" id="630895at2759"/>
<feature type="domain" description="N-acetyltransferase" evidence="1">
    <location>
        <begin position="88"/>
        <end position="241"/>
    </location>
</feature>
<dbReference type="SUPFAM" id="SSF55729">
    <property type="entry name" value="Acyl-CoA N-acyltransferases (Nat)"/>
    <property type="match status" value="1"/>
</dbReference>
<protein>
    <recommendedName>
        <fullName evidence="1">N-acetyltransferase domain-containing protein</fullName>
    </recommendedName>
</protein>
<dbReference type="AlphaFoldDB" id="A0A9W9HBQ0"/>
<dbReference type="InterPro" id="IPR016181">
    <property type="entry name" value="Acyl_CoA_acyltransferase"/>
</dbReference>
<dbReference type="RefSeq" id="XP_056525039.1">
    <property type="nucleotide sequence ID" value="XM_056662926.1"/>
</dbReference>
<proteinExistence type="predicted"/>
<dbReference type="GO" id="GO:0016747">
    <property type="term" value="F:acyltransferase activity, transferring groups other than amino-acyl groups"/>
    <property type="evidence" value="ECO:0007669"/>
    <property type="project" value="InterPro"/>
</dbReference>
<organism evidence="2 3">
    <name type="scientific">Penicillium bovifimosum</name>
    <dbReference type="NCBI Taxonomy" id="126998"/>
    <lineage>
        <taxon>Eukaryota</taxon>
        <taxon>Fungi</taxon>
        <taxon>Dikarya</taxon>
        <taxon>Ascomycota</taxon>
        <taxon>Pezizomycotina</taxon>
        <taxon>Eurotiomycetes</taxon>
        <taxon>Eurotiomycetidae</taxon>
        <taxon>Eurotiales</taxon>
        <taxon>Aspergillaceae</taxon>
        <taxon>Penicillium</taxon>
    </lineage>
</organism>
<dbReference type="Gene3D" id="3.40.630.30">
    <property type="match status" value="1"/>
</dbReference>
<dbReference type="Pfam" id="PF13302">
    <property type="entry name" value="Acetyltransf_3"/>
    <property type="match status" value="1"/>
</dbReference>
<comment type="caution">
    <text evidence="2">The sequence shown here is derived from an EMBL/GenBank/DDBJ whole genome shotgun (WGS) entry which is preliminary data.</text>
</comment>
<reference evidence="2" key="1">
    <citation type="submission" date="2022-11" db="EMBL/GenBank/DDBJ databases">
        <authorList>
            <person name="Petersen C."/>
        </authorList>
    </citation>
    <scope>NUCLEOTIDE SEQUENCE</scope>
    <source>
        <strain evidence="2">IBT 22155</strain>
    </source>
</reference>
<sequence>MGANTEIPADQFVVLTPRLILVPTTTAISFSSYRALYSDLHANVDFCAMGFGPHFPARKWSDEETRESIQTRDIERCWGQRGLGDFAVGLRPPSTFQSDNDSTQHDAVSTTVRGDEYVRIAGQDNALLSACKWVGYVGLRDATTTSMPPREPDDPALPHWLEMIELRYGVAPEFWGKGIAQEAAKGLMRWGAVEKGVKRFIAETERDNTRSAKALQKLGFTLSDTDYWKEPSELEWECVAK</sequence>
<dbReference type="InterPro" id="IPR051531">
    <property type="entry name" value="N-acetyltransferase"/>
</dbReference>
<dbReference type="EMBL" id="JAPQKL010000002">
    <property type="protein sequence ID" value="KAJ5143395.1"/>
    <property type="molecule type" value="Genomic_DNA"/>
</dbReference>
<gene>
    <name evidence="2" type="ORF">N7515_002182</name>
</gene>
<name>A0A9W9HBQ0_9EURO</name>
<dbReference type="PANTHER" id="PTHR43792:SF16">
    <property type="entry name" value="N-ACETYLTRANSFERASE DOMAIN-CONTAINING PROTEIN"/>
    <property type="match status" value="1"/>
</dbReference>
<dbReference type="GeneID" id="81402096"/>
<keyword evidence="3" id="KW-1185">Reference proteome</keyword>
<accession>A0A9W9HBQ0</accession>
<evidence type="ECO:0000313" key="2">
    <source>
        <dbReference type="EMBL" id="KAJ5143395.1"/>
    </source>
</evidence>
<evidence type="ECO:0000313" key="3">
    <source>
        <dbReference type="Proteomes" id="UP001149079"/>
    </source>
</evidence>
<dbReference type="PANTHER" id="PTHR43792">
    <property type="entry name" value="GNAT FAMILY, PUTATIVE (AFU_ORTHOLOGUE AFUA_3G00765)-RELATED-RELATED"/>
    <property type="match status" value="1"/>
</dbReference>
<evidence type="ECO:0000259" key="1">
    <source>
        <dbReference type="PROSITE" id="PS51186"/>
    </source>
</evidence>
<dbReference type="PROSITE" id="PS51186">
    <property type="entry name" value="GNAT"/>
    <property type="match status" value="1"/>
</dbReference>